<organism evidence="2 3">
    <name type="scientific">Ensete ventricosum</name>
    <name type="common">Abyssinian banana</name>
    <name type="synonym">Musa ensete</name>
    <dbReference type="NCBI Taxonomy" id="4639"/>
    <lineage>
        <taxon>Eukaryota</taxon>
        <taxon>Viridiplantae</taxon>
        <taxon>Streptophyta</taxon>
        <taxon>Embryophyta</taxon>
        <taxon>Tracheophyta</taxon>
        <taxon>Spermatophyta</taxon>
        <taxon>Magnoliopsida</taxon>
        <taxon>Liliopsida</taxon>
        <taxon>Zingiberales</taxon>
        <taxon>Musaceae</taxon>
        <taxon>Ensete</taxon>
    </lineage>
</organism>
<gene>
    <name evidence="2" type="ORF">B296_00043449</name>
</gene>
<dbReference type="AlphaFoldDB" id="A0A426ZEH9"/>
<accession>A0A426ZEH9</accession>
<protein>
    <submittedName>
        <fullName evidence="2">Uncharacterized protein</fullName>
    </submittedName>
</protein>
<evidence type="ECO:0000256" key="1">
    <source>
        <dbReference type="SAM" id="MobiDB-lite"/>
    </source>
</evidence>
<evidence type="ECO:0000313" key="2">
    <source>
        <dbReference type="EMBL" id="RRT62369.1"/>
    </source>
</evidence>
<name>A0A426ZEH9_ENSVE</name>
<feature type="region of interest" description="Disordered" evidence="1">
    <location>
        <begin position="60"/>
        <end position="124"/>
    </location>
</feature>
<feature type="compositionally biased region" description="Basic residues" evidence="1">
    <location>
        <begin position="60"/>
        <end position="77"/>
    </location>
</feature>
<comment type="caution">
    <text evidence="2">The sequence shown here is derived from an EMBL/GenBank/DDBJ whole genome shotgun (WGS) entry which is preliminary data.</text>
</comment>
<feature type="compositionally biased region" description="Polar residues" evidence="1">
    <location>
        <begin position="102"/>
        <end position="114"/>
    </location>
</feature>
<dbReference type="EMBL" id="AMZH03007013">
    <property type="protein sequence ID" value="RRT62369.1"/>
    <property type="molecule type" value="Genomic_DNA"/>
</dbReference>
<feature type="compositionally biased region" description="Basic and acidic residues" evidence="1">
    <location>
        <begin position="115"/>
        <end position="124"/>
    </location>
</feature>
<dbReference type="Proteomes" id="UP000287651">
    <property type="component" value="Unassembled WGS sequence"/>
</dbReference>
<sequence>MVRYRKDGECCVGVAVAWDAPTVCLDEGKVLAFLALAGLPVQHVRPLHLLACYLPPQQHRQRHHRPLSHHRGRRGRHHEHDSSCSKSQLATAKPNHIPLSSLIPTNLATGSNHADSIDRRKEGEANQEELLEKLTDNWNQKDEIDVEPFFLPQFLGNVKN</sequence>
<proteinExistence type="predicted"/>
<evidence type="ECO:0000313" key="3">
    <source>
        <dbReference type="Proteomes" id="UP000287651"/>
    </source>
</evidence>
<reference evidence="2 3" key="1">
    <citation type="journal article" date="2014" name="Agronomy (Basel)">
        <title>A Draft Genome Sequence for Ensete ventricosum, the Drought-Tolerant Tree Against Hunger.</title>
        <authorList>
            <person name="Harrison J."/>
            <person name="Moore K.A."/>
            <person name="Paszkiewicz K."/>
            <person name="Jones T."/>
            <person name="Grant M."/>
            <person name="Ambacheew D."/>
            <person name="Muzemil S."/>
            <person name="Studholme D.J."/>
        </authorList>
    </citation>
    <scope>NUCLEOTIDE SEQUENCE [LARGE SCALE GENOMIC DNA]</scope>
</reference>
<feature type="non-terminal residue" evidence="2">
    <location>
        <position position="160"/>
    </location>
</feature>